<dbReference type="EMBL" id="JAAPAO010000185">
    <property type="protein sequence ID" value="KAF4668725.1"/>
    <property type="molecule type" value="Genomic_DNA"/>
</dbReference>
<evidence type="ECO:0000313" key="3">
    <source>
        <dbReference type="Proteomes" id="UP000591131"/>
    </source>
</evidence>
<gene>
    <name evidence="2" type="ORF">FOL47_002900</name>
</gene>
<proteinExistence type="predicted"/>
<keyword evidence="1" id="KW-0732">Signal</keyword>
<name>A0A7J6MB17_PERCH</name>
<evidence type="ECO:0000256" key="1">
    <source>
        <dbReference type="SAM" id="SignalP"/>
    </source>
</evidence>
<feature type="signal peptide" evidence="1">
    <location>
        <begin position="1"/>
        <end position="21"/>
    </location>
</feature>
<protein>
    <submittedName>
        <fullName evidence="2">Uncharacterized protein</fullName>
    </submittedName>
</protein>
<feature type="chain" id="PRO_5029806223" evidence="1">
    <location>
        <begin position="22"/>
        <end position="104"/>
    </location>
</feature>
<accession>A0A7J6MB17</accession>
<comment type="caution">
    <text evidence="2">The sequence shown here is derived from an EMBL/GenBank/DDBJ whole genome shotgun (WGS) entry which is preliminary data.</text>
</comment>
<dbReference type="Proteomes" id="UP000591131">
    <property type="component" value="Unassembled WGS sequence"/>
</dbReference>
<evidence type="ECO:0000313" key="2">
    <source>
        <dbReference type="EMBL" id="KAF4668725.1"/>
    </source>
</evidence>
<organism evidence="2 3">
    <name type="scientific">Perkinsus chesapeaki</name>
    <name type="common">Clam parasite</name>
    <name type="synonym">Perkinsus andrewsi</name>
    <dbReference type="NCBI Taxonomy" id="330153"/>
    <lineage>
        <taxon>Eukaryota</taxon>
        <taxon>Sar</taxon>
        <taxon>Alveolata</taxon>
        <taxon>Perkinsozoa</taxon>
        <taxon>Perkinsea</taxon>
        <taxon>Perkinsida</taxon>
        <taxon>Perkinsidae</taxon>
        <taxon>Perkinsus</taxon>
    </lineage>
</organism>
<sequence>MSKSFIILNVVFPFWRGGCEATELPVTSSELKQGTYKAVAMPDSSKICPSLPTLEEFTMEVKDGVNGQLARLTAKINGHDDVVMRDYEKLVWFSKVGSRSVCVS</sequence>
<reference evidence="2 3" key="1">
    <citation type="submission" date="2020-04" db="EMBL/GenBank/DDBJ databases">
        <title>Perkinsus chesapeaki whole genome sequence.</title>
        <authorList>
            <person name="Bogema D.R."/>
        </authorList>
    </citation>
    <scope>NUCLEOTIDE SEQUENCE [LARGE SCALE GENOMIC DNA]</scope>
    <source>
        <strain evidence="2">ATCC PRA-425</strain>
    </source>
</reference>
<keyword evidence="3" id="KW-1185">Reference proteome</keyword>
<dbReference type="AlphaFoldDB" id="A0A7J6MB17"/>